<evidence type="ECO:0000313" key="5">
    <source>
        <dbReference type="Proteomes" id="UP000275027"/>
    </source>
</evidence>
<evidence type="ECO:0000313" key="4">
    <source>
        <dbReference type="Proteomes" id="UP000233767"/>
    </source>
</evidence>
<feature type="domain" description="VOC" evidence="1">
    <location>
        <begin position="5"/>
        <end position="126"/>
    </location>
</feature>
<comment type="caution">
    <text evidence="3">The sequence shown here is derived from an EMBL/GenBank/DDBJ whole genome shotgun (WGS) entry which is preliminary data.</text>
</comment>
<name>A0A497TZG0_9FLAO</name>
<dbReference type="Proteomes" id="UP000275027">
    <property type="component" value="Unassembled WGS sequence"/>
</dbReference>
<dbReference type="InterPro" id="IPR029068">
    <property type="entry name" value="Glyas_Bleomycin-R_OHBP_Dase"/>
</dbReference>
<organism evidence="3 5">
    <name type="scientific">Flavobacterium lindanitolerans</name>
    <dbReference type="NCBI Taxonomy" id="428988"/>
    <lineage>
        <taxon>Bacteria</taxon>
        <taxon>Pseudomonadati</taxon>
        <taxon>Bacteroidota</taxon>
        <taxon>Flavobacteriia</taxon>
        <taxon>Flavobacteriales</taxon>
        <taxon>Flavobacteriaceae</taxon>
        <taxon>Flavobacterium</taxon>
    </lineage>
</organism>
<evidence type="ECO:0000313" key="3">
    <source>
        <dbReference type="EMBL" id="RLJ24581.1"/>
    </source>
</evidence>
<dbReference type="EMBL" id="RCCB01000012">
    <property type="protein sequence ID" value="RLJ24581.1"/>
    <property type="molecule type" value="Genomic_DNA"/>
</dbReference>
<dbReference type="InterPro" id="IPR004360">
    <property type="entry name" value="Glyas_Fos-R_dOase_dom"/>
</dbReference>
<protein>
    <submittedName>
        <fullName evidence="2 3">Enzyme related to lactoylglutathione lyase</fullName>
    </submittedName>
</protein>
<evidence type="ECO:0000259" key="1">
    <source>
        <dbReference type="PROSITE" id="PS51819"/>
    </source>
</evidence>
<dbReference type="PROSITE" id="PS51819">
    <property type="entry name" value="VOC"/>
    <property type="match status" value="1"/>
</dbReference>
<evidence type="ECO:0000313" key="2">
    <source>
        <dbReference type="EMBL" id="PKW30241.1"/>
    </source>
</evidence>
<gene>
    <name evidence="2" type="ORF">B0G92_1897</name>
    <name evidence="3" type="ORF">CLV50_2469</name>
</gene>
<dbReference type="Proteomes" id="UP000233767">
    <property type="component" value="Unassembled WGS sequence"/>
</dbReference>
<dbReference type="EMBL" id="PJND01000007">
    <property type="protein sequence ID" value="PKW30241.1"/>
    <property type="molecule type" value="Genomic_DNA"/>
</dbReference>
<reference evidence="2 4" key="1">
    <citation type="submission" date="2017-12" db="EMBL/GenBank/DDBJ databases">
        <title>Genomic Encyclopedia of Type Strains, Phase III (KMG-III): the genomes of soil and plant-associated and newly described type strains.</title>
        <authorList>
            <person name="Whitman W."/>
        </authorList>
    </citation>
    <scope>NUCLEOTIDE SEQUENCE [LARGE SCALE GENOMIC DNA]</scope>
    <source>
        <strain evidence="2 4">IP-10</strain>
    </source>
</reference>
<reference evidence="3 5" key="2">
    <citation type="submission" date="2018-10" db="EMBL/GenBank/DDBJ databases">
        <title>Genomic Encyclopedia of Archaeal and Bacterial Type Strains, Phase II (KMG-II): from individual species to whole genera.</title>
        <authorList>
            <person name="Goeker M."/>
        </authorList>
    </citation>
    <scope>NUCLEOTIDE SEQUENCE [LARGE SCALE GENOMIC DNA]</scope>
    <source>
        <strain evidence="3 5">DSM 21886</strain>
    </source>
</reference>
<dbReference type="Gene3D" id="3.10.180.10">
    <property type="entry name" value="2,3-Dihydroxybiphenyl 1,2-Dioxygenase, domain 1"/>
    <property type="match status" value="1"/>
</dbReference>
<keyword evidence="4" id="KW-1185">Reference proteome</keyword>
<dbReference type="InterPro" id="IPR037523">
    <property type="entry name" value="VOC_core"/>
</dbReference>
<dbReference type="Pfam" id="PF00903">
    <property type="entry name" value="Glyoxalase"/>
    <property type="match status" value="1"/>
</dbReference>
<dbReference type="GO" id="GO:0016829">
    <property type="term" value="F:lyase activity"/>
    <property type="evidence" value="ECO:0007669"/>
    <property type="project" value="UniProtKB-KW"/>
</dbReference>
<sequence>MLNNSKAFSGFSVDDSQKAKKFYGEILGLDIEEDAEMEGILTLKPAGGNSIIIYTKENHEPATYTILNFPVKDIEQAVDELTKRGIVFEQYGGNIKTDKKGIFRGGGPLIAWFKDPAGNILSVLQEE</sequence>
<dbReference type="RefSeq" id="WP_101471899.1">
    <property type="nucleotide sequence ID" value="NZ_PJND01000007.1"/>
</dbReference>
<proteinExistence type="predicted"/>
<dbReference type="SUPFAM" id="SSF54593">
    <property type="entry name" value="Glyoxalase/Bleomycin resistance protein/Dihydroxybiphenyl dioxygenase"/>
    <property type="match status" value="1"/>
</dbReference>
<keyword evidence="3" id="KW-0456">Lyase</keyword>
<accession>A0A497TZG0</accession>
<dbReference type="AlphaFoldDB" id="A0A497TZG0"/>